<evidence type="ECO:0000313" key="10">
    <source>
        <dbReference type="Proteomes" id="UP001305414"/>
    </source>
</evidence>
<dbReference type="GO" id="GO:0005576">
    <property type="term" value="C:extracellular region"/>
    <property type="evidence" value="ECO:0007669"/>
    <property type="project" value="InterPro"/>
</dbReference>
<proteinExistence type="inferred from homology"/>
<dbReference type="GO" id="GO:0009251">
    <property type="term" value="P:glucan catabolic process"/>
    <property type="evidence" value="ECO:0007669"/>
    <property type="project" value="TreeGrafter"/>
</dbReference>
<keyword evidence="4" id="KW-0732">Signal</keyword>
<dbReference type="PANTHER" id="PTHR34142:SF1">
    <property type="entry name" value="GLYCOSIDE HYDROLASE FAMILY 5 DOMAIN-CONTAINING PROTEIN"/>
    <property type="match status" value="1"/>
</dbReference>
<keyword evidence="10" id="KW-1185">Reference proteome</keyword>
<dbReference type="GO" id="GO:0008810">
    <property type="term" value="F:cellulase activity"/>
    <property type="evidence" value="ECO:0007669"/>
    <property type="project" value="UniProtKB-EC"/>
</dbReference>
<dbReference type="PROSITE" id="PS51164">
    <property type="entry name" value="CBM1_2"/>
    <property type="match status" value="1"/>
</dbReference>
<organism evidence="9 10">
    <name type="scientific">Xylaria bambusicola</name>
    <dbReference type="NCBI Taxonomy" id="326684"/>
    <lineage>
        <taxon>Eukaryota</taxon>
        <taxon>Fungi</taxon>
        <taxon>Dikarya</taxon>
        <taxon>Ascomycota</taxon>
        <taxon>Pezizomycotina</taxon>
        <taxon>Sordariomycetes</taxon>
        <taxon>Xylariomycetidae</taxon>
        <taxon>Xylariales</taxon>
        <taxon>Xylariaceae</taxon>
        <taxon>Xylaria</taxon>
    </lineage>
</organism>
<comment type="caution">
    <text evidence="9">The sequence shown here is derived from an EMBL/GenBank/DDBJ whole genome shotgun (WGS) entry which is preliminary data.</text>
</comment>
<evidence type="ECO:0000259" key="8">
    <source>
        <dbReference type="PROSITE" id="PS51164"/>
    </source>
</evidence>
<dbReference type="SMART" id="SM00236">
    <property type="entry name" value="fCBD"/>
    <property type="match status" value="1"/>
</dbReference>
<evidence type="ECO:0000256" key="7">
    <source>
        <dbReference type="RuleBase" id="RU361153"/>
    </source>
</evidence>
<dbReference type="EC" id="3.2.1.4" evidence="3"/>
<evidence type="ECO:0000313" key="9">
    <source>
        <dbReference type="EMBL" id="KAK5629414.1"/>
    </source>
</evidence>
<dbReference type="Gene3D" id="3.20.20.80">
    <property type="entry name" value="Glycosidases"/>
    <property type="match status" value="1"/>
</dbReference>
<comment type="similarity">
    <text evidence="2 7">Belongs to the glycosyl hydrolase 5 (cellulase A) family.</text>
</comment>
<name>A0AAN7UPI1_9PEZI</name>
<dbReference type="Pfam" id="PF00150">
    <property type="entry name" value="Cellulase"/>
    <property type="match status" value="1"/>
</dbReference>
<evidence type="ECO:0000256" key="5">
    <source>
        <dbReference type="ARBA" id="ARBA00022801"/>
    </source>
</evidence>
<dbReference type="InterPro" id="IPR017853">
    <property type="entry name" value="GH"/>
</dbReference>
<evidence type="ECO:0000256" key="6">
    <source>
        <dbReference type="ARBA" id="ARBA00023295"/>
    </source>
</evidence>
<dbReference type="EMBL" id="JAWHQM010000011">
    <property type="protein sequence ID" value="KAK5629414.1"/>
    <property type="molecule type" value="Genomic_DNA"/>
</dbReference>
<dbReference type="PROSITE" id="PS00562">
    <property type="entry name" value="CBM1_1"/>
    <property type="match status" value="1"/>
</dbReference>
<dbReference type="InterPro" id="IPR001547">
    <property type="entry name" value="Glyco_hydro_5"/>
</dbReference>
<dbReference type="InterPro" id="IPR000254">
    <property type="entry name" value="CBD"/>
</dbReference>
<evidence type="ECO:0000256" key="2">
    <source>
        <dbReference type="ARBA" id="ARBA00005641"/>
    </source>
</evidence>
<keyword evidence="6 7" id="KW-0326">Glycosidase</keyword>
<protein>
    <recommendedName>
        <fullName evidence="3">cellulase</fullName>
        <ecNumber evidence="3">3.2.1.4</ecNumber>
    </recommendedName>
</protein>
<dbReference type="PANTHER" id="PTHR34142">
    <property type="entry name" value="ENDO-BETA-1,4-GLUCANASE A"/>
    <property type="match status" value="1"/>
</dbReference>
<sequence length="434" mass="46774">MIASTQDVEVFNGENGLSLAAHKSASRFIRPWHLIEPWDKMQSFILSTVFAGLAAATAGPYAQCGGNGWAGDTECQSGYTCMVSNEWYSQCLPGTAATTTTAAMTTKTATPSSTTTSAVPTSTGAAGALKWLGINLSVAEFGTGIYPGTWGTEFYFPSEDAISTLMGDGYNLFRVAFSMERLVPEKLTNDVSADYLKNLTATVDYITDKGAYAILDPHNFGRYYGNIITDTNGFGIFWTKLATAFAANEKVIFDTNNEYHDMDQTLVLDLNQAAIDAIRGAGATSQYILAEGNGYSGAHVWNTTNDNLSGLTDSADKLIYEMHQYLDSDNSGTSDVCVSTTIGVDRDATVIGATEWLRENSKIGILGEFAGGANAQCKSAVTGLLEHLAENSDVWQGALWWAAGPWWGDYIYSFEPPTGTAYAYYNDLLKTYAP</sequence>
<dbReference type="Proteomes" id="UP001305414">
    <property type="component" value="Unassembled WGS sequence"/>
</dbReference>
<evidence type="ECO:0000256" key="3">
    <source>
        <dbReference type="ARBA" id="ARBA00012601"/>
    </source>
</evidence>
<keyword evidence="5 7" id="KW-0378">Hydrolase</keyword>
<evidence type="ECO:0000256" key="1">
    <source>
        <dbReference type="ARBA" id="ARBA00000966"/>
    </source>
</evidence>
<evidence type="ECO:0000256" key="4">
    <source>
        <dbReference type="ARBA" id="ARBA00022729"/>
    </source>
</evidence>
<accession>A0AAN7UPI1</accession>
<dbReference type="InterPro" id="IPR035971">
    <property type="entry name" value="CBD_sf"/>
</dbReference>
<dbReference type="Pfam" id="PF00734">
    <property type="entry name" value="CBM_1"/>
    <property type="match status" value="1"/>
</dbReference>
<gene>
    <name evidence="9" type="ORF">RRF57_005129</name>
</gene>
<feature type="domain" description="CBM1" evidence="8">
    <location>
        <begin position="56"/>
        <end position="92"/>
    </location>
</feature>
<dbReference type="AlphaFoldDB" id="A0AAN7UPI1"/>
<dbReference type="SUPFAM" id="SSF57180">
    <property type="entry name" value="Cellulose-binding domain"/>
    <property type="match status" value="1"/>
</dbReference>
<reference evidence="9 10" key="1">
    <citation type="submission" date="2023-10" db="EMBL/GenBank/DDBJ databases">
        <title>Draft genome sequence of Xylaria bambusicola isolate GMP-LS, the root and basal stem rot pathogen of sugarcane in Indonesia.</title>
        <authorList>
            <person name="Selvaraj P."/>
            <person name="Muralishankar V."/>
            <person name="Muruganantham S."/>
            <person name="Sp S."/>
            <person name="Haryani S."/>
            <person name="Lau K.J.X."/>
            <person name="Naqvi N.I."/>
        </authorList>
    </citation>
    <scope>NUCLEOTIDE SEQUENCE [LARGE SCALE GENOMIC DNA]</scope>
    <source>
        <strain evidence="9">GMP-LS</strain>
    </source>
</reference>
<comment type="catalytic activity">
    <reaction evidence="1">
        <text>Endohydrolysis of (1-&gt;4)-beta-D-glucosidic linkages in cellulose, lichenin and cereal beta-D-glucans.</text>
        <dbReference type="EC" id="3.2.1.4"/>
    </reaction>
</comment>
<dbReference type="SUPFAM" id="SSF51445">
    <property type="entry name" value="(Trans)glycosidases"/>
    <property type="match status" value="1"/>
</dbReference>
<dbReference type="GO" id="GO:0030248">
    <property type="term" value="F:cellulose binding"/>
    <property type="evidence" value="ECO:0007669"/>
    <property type="project" value="InterPro"/>
</dbReference>